<dbReference type="SMART" id="SM00028">
    <property type="entry name" value="TPR"/>
    <property type="match status" value="5"/>
</dbReference>
<feature type="signal peptide" evidence="1">
    <location>
        <begin position="1"/>
        <end position="27"/>
    </location>
</feature>
<dbReference type="SUPFAM" id="SSF48452">
    <property type="entry name" value="TPR-like"/>
    <property type="match status" value="2"/>
</dbReference>
<dbReference type="PANTHER" id="PTHR12558">
    <property type="entry name" value="CELL DIVISION CYCLE 16,23,27"/>
    <property type="match status" value="1"/>
</dbReference>
<sequence>MTIPRKGTRLAFIIVLAMIAFAPPCPAAVESEASAREAAKLIDAGRYREALSLLEKEGSKAANDPETQTLLARAYLGTGRYREAETTLTKSGVSAAKADPVRLQLLARSLETQGDLDRALQIMTEAVEAKQKSVPSTETVEGANALAEYRTRLGELAFRAGLLDLAKEQFQKGVSLVNQAHAKLHEQGIPHDETDPRMFAAGATAGLARVYTAKGENARAERTWRGVAARADDPAAVASLAAFSLAKNDPQAARRQFDRALRLSENKPAHRRARALILIHRDESSAEALTLAEAAYNDGPDVYARDTLAWVLHRRGENARASEILSPALEVGIRDPLVLYHAGAIAQALGKKEDAKRLLALALKINPAFDPIAARDARQALDRLR</sequence>
<evidence type="ECO:0000313" key="2">
    <source>
        <dbReference type="EMBL" id="XBH01264.1"/>
    </source>
</evidence>
<dbReference type="Pfam" id="PF13181">
    <property type="entry name" value="TPR_8"/>
    <property type="match status" value="2"/>
</dbReference>
<reference evidence="2" key="1">
    <citation type="submission" date="2024-05" db="EMBL/GenBank/DDBJ databases">
        <title>Planctomycetes of the genus Singulisphaera possess chitinolytic capabilities.</title>
        <authorList>
            <person name="Ivanova A."/>
        </authorList>
    </citation>
    <scope>NUCLEOTIDE SEQUENCE</scope>
    <source>
        <strain evidence="2">Ch08T</strain>
    </source>
</reference>
<gene>
    <name evidence="2" type="ORF">V5E97_23240</name>
</gene>
<dbReference type="PANTHER" id="PTHR12558:SF13">
    <property type="entry name" value="CELL DIVISION CYCLE PROTEIN 27 HOMOLOG"/>
    <property type="match status" value="1"/>
</dbReference>
<dbReference type="Pfam" id="PF14559">
    <property type="entry name" value="TPR_19"/>
    <property type="match status" value="1"/>
</dbReference>
<name>A0AAU7C7K9_9BACT</name>
<accession>A0AAU7C7K9</accession>
<organism evidence="2">
    <name type="scientific">Singulisphaera sp. Ch08</name>
    <dbReference type="NCBI Taxonomy" id="3120278"/>
    <lineage>
        <taxon>Bacteria</taxon>
        <taxon>Pseudomonadati</taxon>
        <taxon>Planctomycetota</taxon>
        <taxon>Planctomycetia</taxon>
        <taxon>Isosphaerales</taxon>
        <taxon>Isosphaeraceae</taxon>
        <taxon>Singulisphaera</taxon>
    </lineage>
</organism>
<dbReference type="AlphaFoldDB" id="A0AAU7C7K9"/>
<dbReference type="EMBL" id="CP155447">
    <property type="protein sequence ID" value="XBH01264.1"/>
    <property type="molecule type" value="Genomic_DNA"/>
</dbReference>
<feature type="chain" id="PRO_5043515192" evidence="1">
    <location>
        <begin position="28"/>
        <end position="385"/>
    </location>
</feature>
<proteinExistence type="predicted"/>
<dbReference type="InterPro" id="IPR019734">
    <property type="entry name" value="TPR_rpt"/>
</dbReference>
<evidence type="ECO:0000256" key="1">
    <source>
        <dbReference type="SAM" id="SignalP"/>
    </source>
</evidence>
<dbReference type="InterPro" id="IPR011990">
    <property type="entry name" value="TPR-like_helical_dom_sf"/>
</dbReference>
<keyword evidence="1" id="KW-0732">Signal</keyword>
<protein>
    <submittedName>
        <fullName evidence="2">Tetratricopeptide repeat protein</fullName>
    </submittedName>
</protein>
<dbReference type="Gene3D" id="1.25.40.10">
    <property type="entry name" value="Tetratricopeptide repeat domain"/>
    <property type="match status" value="3"/>
</dbReference>
<dbReference type="RefSeq" id="WP_406693959.1">
    <property type="nucleotide sequence ID" value="NZ_CP155447.1"/>
</dbReference>